<dbReference type="AlphaFoldDB" id="A0A9P9A101"/>
<evidence type="ECO:0000256" key="1">
    <source>
        <dbReference type="SAM" id="MobiDB-lite"/>
    </source>
</evidence>
<proteinExistence type="predicted"/>
<dbReference type="GeneID" id="70134720"/>
<keyword evidence="3" id="KW-1185">Reference proteome</keyword>
<organism evidence="2 3">
    <name type="scientific">Truncatella angustata</name>
    <dbReference type="NCBI Taxonomy" id="152316"/>
    <lineage>
        <taxon>Eukaryota</taxon>
        <taxon>Fungi</taxon>
        <taxon>Dikarya</taxon>
        <taxon>Ascomycota</taxon>
        <taxon>Pezizomycotina</taxon>
        <taxon>Sordariomycetes</taxon>
        <taxon>Xylariomycetidae</taxon>
        <taxon>Amphisphaeriales</taxon>
        <taxon>Sporocadaceae</taxon>
        <taxon>Truncatella</taxon>
    </lineage>
</organism>
<accession>A0A9P9A101</accession>
<feature type="region of interest" description="Disordered" evidence="1">
    <location>
        <begin position="138"/>
        <end position="160"/>
    </location>
</feature>
<feature type="region of interest" description="Disordered" evidence="1">
    <location>
        <begin position="351"/>
        <end position="398"/>
    </location>
</feature>
<gene>
    <name evidence="2" type="ORF">BKA67DRAFT_643733</name>
</gene>
<dbReference type="Proteomes" id="UP000758603">
    <property type="component" value="Unassembled WGS sequence"/>
</dbReference>
<sequence length="398" mass="44667">MLLNCHHHLPHHNMGNRSRIRRFLLRLCESTMEKKESSTRRLFRHIREGALDNQGDGVLPPKNNWAQDVISGPSSEVEPWQQTGVGAARISNTQNQQATSSRSYTNSATYTICIEPLNSIKDSKEFHRTDNNRSRAYTVPTTSTHQQTNRSHSTSAMTERPLEQIRKETKAAHRAPHLRKHNITPTDMIDSLDNITGMSYHHDGPYDATLASRNKNPKYAPVEAVKVGNMEALKATPYERVQDSLTKHVPLQGTAIIPPGEQDISGRTMNYEEGADLMREDDAPGGPYRRWKDYDFQYHPDDLKGKGEPSFTIERQLKERNRVEGDFGTGIYEMQPGVGSAKGENANITVRQRPTSSAGPSSPIATGSGVNRSNTTGKRLSDGLKRRIGSLRRKDPEY</sequence>
<dbReference type="OrthoDB" id="5389892at2759"/>
<protein>
    <submittedName>
        <fullName evidence="2">Uncharacterized protein</fullName>
    </submittedName>
</protein>
<feature type="compositionally biased region" description="Polar residues" evidence="1">
    <location>
        <begin position="139"/>
        <end position="157"/>
    </location>
</feature>
<comment type="caution">
    <text evidence="2">The sequence shown here is derived from an EMBL/GenBank/DDBJ whole genome shotgun (WGS) entry which is preliminary data.</text>
</comment>
<name>A0A9P9A101_9PEZI</name>
<dbReference type="RefSeq" id="XP_045962017.1">
    <property type="nucleotide sequence ID" value="XM_046105829.1"/>
</dbReference>
<dbReference type="GO" id="GO:0005737">
    <property type="term" value="C:cytoplasm"/>
    <property type="evidence" value="ECO:0007669"/>
    <property type="project" value="TreeGrafter"/>
</dbReference>
<dbReference type="Pfam" id="PF08316">
    <property type="entry name" value="Pal1"/>
    <property type="match status" value="1"/>
</dbReference>
<evidence type="ECO:0000313" key="2">
    <source>
        <dbReference type="EMBL" id="KAH6657783.1"/>
    </source>
</evidence>
<dbReference type="EMBL" id="JAGPXC010000002">
    <property type="protein sequence ID" value="KAH6657783.1"/>
    <property type="molecule type" value="Genomic_DNA"/>
</dbReference>
<evidence type="ECO:0000313" key="3">
    <source>
        <dbReference type="Proteomes" id="UP000758603"/>
    </source>
</evidence>
<reference evidence="2" key="1">
    <citation type="journal article" date="2021" name="Nat. Commun.">
        <title>Genetic determinants of endophytism in the Arabidopsis root mycobiome.</title>
        <authorList>
            <person name="Mesny F."/>
            <person name="Miyauchi S."/>
            <person name="Thiergart T."/>
            <person name="Pickel B."/>
            <person name="Atanasova L."/>
            <person name="Karlsson M."/>
            <person name="Huettel B."/>
            <person name="Barry K.W."/>
            <person name="Haridas S."/>
            <person name="Chen C."/>
            <person name="Bauer D."/>
            <person name="Andreopoulos W."/>
            <person name="Pangilinan J."/>
            <person name="LaButti K."/>
            <person name="Riley R."/>
            <person name="Lipzen A."/>
            <person name="Clum A."/>
            <person name="Drula E."/>
            <person name="Henrissat B."/>
            <person name="Kohler A."/>
            <person name="Grigoriev I.V."/>
            <person name="Martin F.M."/>
            <person name="Hacquard S."/>
        </authorList>
    </citation>
    <scope>NUCLEOTIDE SEQUENCE</scope>
    <source>
        <strain evidence="2">MPI-SDFR-AT-0073</strain>
    </source>
</reference>
<feature type="compositionally biased region" description="Polar residues" evidence="1">
    <location>
        <begin position="351"/>
        <end position="378"/>
    </location>
</feature>
<dbReference type="PANTHER" id="PTHR28307:SF1">
    <property type="entry name" value="PAL1 CELL MORPHOLOGY PROTEIN"/>
    <property type="match status" value="1"/>
</dbReference>
<dbReference type="InterPro" id="IPR013226">
    <property type="entry name" value="Pal1"/>
</dbReference>
<dbReference type="PANTHER" id="PTHR28307">
    <property type="entry name" value="PROTEIN PAL1"/>
    <property type="match status" value="1"/>
</dbReference>